<sequence length="595" mass="67070">MYPTPEQLAADEATPPDKLRVLAYESIELGRVVAANPSAEPDLLRELASSEDKATRENVTKNPNSPTDVLLKLAGDFPSSFFSNPVLSLLMLENPNLATDISYWSLLKLLKEEQAPEWFLACAAMHSNSLVLEAVAKHKQASEHILEQLAIKSRYDPELGLCIAQRKDITQGVLEKLAEYGASSVRLYLATYPKIPVRVLQILVDNPEPNWNLRVAIETSIAKNPNTPLSVLEKLIKVPLTKVKSAIAKRSDLTKHLIIELAMDYRVHTMNFLPQNPHIPSSWLEEMAEHPNERVRQMVARHPKTPAYLLVQAAKDLQLRQFVAENPSTPPEILEELAMDSRGDIQAAVARNGSTPGYVLEILGGTPFHDLLLARHPNTPESTLQKVLWRLALDERLSVRKYVAQHDHAPMSILVQWAKHSPELRPWIALNVRTPSQVLEELAKDTSKDVRYGVAKNMNTPPQVLEKLAEDWRLEVRQAVASNPKTPGNVLEILIKDWHLRSFIAQNPSTPATALEQLTQFFRYDWHIVQHPNTPPKLRQKLLEEFSTSVVETERLFVARHSETPIEILEHLAQDEDPVVAKSAKRSLRKRQGQG</sequence>
<dbReference type="EMBL" id="JADEWL010000155">
    <property type="protein sequence ID" value="MBE9216308.1"/>
    <property type="molecule type" value="Genomic_DNA"/>
</dbReference>
<evidence type="ECO:0000259" key="3">
    <source>
        <dbReference type="Pfam" id="PF25591"/>
    </source>
</evidence>
<evidence type="ECO:0000256" key="2">
    <source>
        <dbReference type="ARBA" id="ARBA00022738"/>
    </source>
</evidence>
<dbReference type="SUPFAM" id="SSF48371">
    <property type="entry name" value="ARM repeat"/>
    <property type="match status" value="1"/>
</dbReference>
<feature type="domain" description="Leucine rich repeat variant" evidence="3">
    <location>
        <begin position="299"/>
        <end position="352"/>
    </location>
</feature>
<organism evidence="4 5">
    <name type="scientific">Plectonema cf. radiosum LEGE 06105</name>
    <dbReference type="NCBI Taxonomy" id="945769"/>
    <lineage>
        <taxon>Bacteria</taxon>
        <taxon>Bacillati</taxon>
        <taxon>Cyanobacteriota</taxon>
        <taxon>Cyanophyceae</taxon>
        <taxon>Oscillatoriophycideae</taxon>
        <taxon>Oscillatoriales</taxon>
        <taxon>Microcoleaceae</taxon>
        <taxon>Plectonema</taxon>
    </lineage>
</organism>
<dbReference type="RefSeq" id="WP_193924801.1">
    <property type="nucleotide sequence ID" value="NZ_JADEWL010000155.1"/>
</dbReference>
<keyword evidence="1" id="KW-0042">Antenna complex</keyword>
<comment type="caution">
    <text evidence="4">The sequence shown here is derived from an EMBL/GenBank/DDBJ whole genome shotgun (WGS) entry which is preliminary data.</text>
</comment>
<keyword evidence="2" id="KW-0605">Phycobilisome</keyword>
<dbReference type="InterPro" id="IPR016024">
    <property type="entry name" value="ARM-type_fold"/>
</dbReference>
<keyword evidence="5" id="KW-1185">Reference proteome</keyword>
<name>A0A8J7FHC7_9CYAN</name>
<dbReference type="GO" id="GO:0030089">
    <property type="term" value="C:phycobilisome"/>
    <property type="evidence" value="ECO:0007669"/>
    <property type="project" value="UniProtKB-KW"/>
</dbReference>
<dbReference type="InterPro" id="IPR057893">
    <property type="entry name" value="LRV_2"/>
</dbReference>
<evidence type="ECO:0000313" key="4">
    <source>
        <dbReference type="EMBL" id="MBE9216308.1"/>
    </source>
</evidence>
<evidence type="ECO:0000256" key="1">
    <source>
        <dbReference type="ARBA" id="ARBA00022549"/>
    </source>
</evidence>
<dbReference type="AlphaFoldDB" id="A0A8J7FHC7"/>
<dbReference type="InterPro" id="IPR011989">
    <property type="entry name" value="ARM-like"/>
</dbReference>
<gene>
    <name evidence="4" type="ORF">IQ247_27210</name>
</gene>
<proteinExistence type="predicted"/>
<dbReference type="Proteomes" id="UP000620559">
    <property type="component" value="Unassembled WGS sequence"/>
</dbReference>
<feature type="domain" description="Leucine rich repeat variant" evidence="3">
    <location>
        <begin position="6"/>
        <end position="60"/>
    </location>
</feature>
<protein>
    <recommendedName>
        <fullName evidence="3">Leucine rich repeat variant domain-containing protein</fullName>
    </recommendedName>
</protein>
<reference evidence="4" key="1">
    <citation type="submission" date="2020-10" db="EMBL/GenBank/DDBJ databases">
        <authorList>
            <person name="Castelo-Branco R."/>
            <person name="Eusebio N."/>
            <person name="Adriana R."/>
            <person name="Vieira A."/>
            <person name="Brugerolle De Fraissinette N."/>
            <person name="Rezende De Castro R."/>
            <person name="Schneider M.P."/>
            <person name="Vasconcelos V."/>
            <person name="Leao P.N."/>
        </authorList>
    </citation>
    <scope>NUCLEOTIDE SEQUENCE</scope>
    <source>
        <strain evidence="4">LEGE 06105</strain>
    </source>
</reference>
<dbReference type="Gene3D" id="1.25.10.10">
    <property type="entry name" value="Leucine-rich Repeat Variant"/>
    <property type="match status" value="2"/>
</dbReference>
<evidence type="ECO:0000313" key="5">
    <source>
        <dbReference type="Proteomes" id="UP000620559"/>
    </source>
</evidence>
<accession>A0A8J7FHC7</accession>
<dbReference type="Pfam" id="PF25591">
    <property type="entry name" value="LRV_2"/>
    <property type="match status" value="2"/>
</dbReference>